<gene>
    <name evidence="2" type="ORF">Rsub_00772</name>
</gene>
<dbReference type="EMBL" id="BDRX01000003">
    <property type="protein sequence ID" value="GBF88060.1"/>
    <property type="molecule type" value="Genomic_DNA"/>
</dbReference>
<sequence>MASGSRRHPGERGLDLEPRYWIQQTQPPRAGWEARPGAGACGGGGGGGGGQQLQPPLRERLARLRADINGDYLRVCSALGEPPMPLVNGRLAIAGAAGGAGGGAAARALGTAGAAGDCGLQLRAAADSLGRSQLWGGSGGGSGGGVLASLPRQVLPPLDAFGDLRYRPAARLP</sequence>
<dbReference type="InParanoid" id="A0A2V0NR74"/>
<dbReference type="Proteomes" id="UP000247498">
    <property type="component" value="Unassembled WGS sequence"/>
</dbReference>
<evidence type="ECO:0000256" key="1">
    <source>
        <dbReference type="SAM" id="MobiDB-lite"/>
    </source>
</evidence>
<protein>
    <submittedName>
        <fullName evidence="2">Uncharacterized protein</fullName>
    </submittedName>
</protein>
<feature type="compositionally biased region" description="Basic and acidic residues" evidence="1">
    <location>
        <begin position="8"/>
        <end position="18"/>
    </location>
</feature>
<reference evidence="2 3" key="1">
    <citation type="journal article" date="2018" name="Sci. Rep.">
        <title>Raphidocelis subcapitata (=Pseudokirchneriella subcapitata) provides an insight into genome evolution and environmental adaptations in the Sphaeropleales.</title>
        <authorList>
            <person name="Suzuki S."/>
            <person name="Yamaguchi H."/>
            <person name="Nakajima N."/>
            <person name="Kawachi M."/>
        </authorList>
    </citation>
    <scope>NUCLEOTIDE SEQUENCE [LARGE SCALE GENOMIC DNA]</scope>
    <source>
        <strain evidence="2 3">NIES-35</strain>
    </source>
</reference>
<dbReference type="AlphaFoldDB" id="A0A2V0NR74"/>
<proteinExistence type="predicted"/>
<evidence type="ECO:0000313" key="3">
    <source>
        <dbReference type="Proteomes" id="UP000247498"/>
    </source>
</evidence>
<comment type="caution">
    <text evidence="2">The sequence shown here is derived from an EMBL/GenBank/DDBJ whole genome shotgun (WGS) entry which is preliminary data.</text>
</comment>
<feature type="region of interest" description="Disordered" evidence="1">
    <location>
        <begin position="1"/>
        <end position="53"/>
    </location>
</feature>
<name>A0A2V0NR74_9CHLO</name>
<organism evidence="2 3">
    <name type="scientific">Raphidocelis subcapitata</name>
    <dbReference type="NCBI Taxonomy" id="307507"/>
    <lineage>
        <taxon>Eukaryota</taxon>
        <taxon>Viridiplantae</taxon>
        <taxon>Chlorophyta</taxon>
        <taxon>core chlorophytes</taxon>
        <taxon>Chlorophyceae</taxon>
        <taxon>CS clade</taxon>
        <taxon>Sphaeropleales</taxon>
        <taxon>Selenastraceae</taxon>
        <taxon>Raphidocelis</taxon>
    </lineage>
</organism>
<accession>A0A2V0NR74</accession>
<keyword evidence="3" id="KW-1185">Reference proteome</keyword>
<feature type="compositionally biased region" description="Gly residues" evidence="1">
    <location>
        <begin position="39"/>
        <end position="51"/>
    </location>
</feature>
<evidence type="ECO:0000313" key="2">
    <source>
        <dbReference type="EMBL" id="GBF88060.1"/>
    </source>
</evidence>